<protein>
    <submittedName>
        <fullName evidence="3">Uncharacterized ENTR1 family protein</fullName>
    </submittedName>
</protein>
<evidence type="ECO:0000313" key="2">
    <source>
        <dbReference type="Proteomes" id="UP000515160"/>
    </source>
</evidence>
<dbReference type="Proteomes" id="UP000515160">
    <property type="component" value="Chromosome 2L"/>
</dbReference>
<dbReference type="AlphaFoldDB" id="A0A6P8XDQ8"/>
<feature type="compositionally biased region" description="Low complexity" evidence="1">
    <location>
        <begin position="53"/>
        <end position="70"/>
    </location>
</feature>
<feature type="compositionally biased region" description="Low complexity" evidence="1">
    <location>
        <begin position="196"/>
        <end position="226"/>
    </location>
</feature>
<feature type="compositionally biased region" description="Basic and acidic residues" evidence="1">
    <location>
        <begin position="8"/>
        <end position="27"/>
    </location>
</feature>
<organism evidence="2 3">
    <name type="scientific">Drosophila albomicans</name>
    <name type="common">Fruit fly</name>
    <dbReference type="NCBI Taxonomy" id="7291"/>
    <lineage>
        <taxon>Eukaryota</taxon>
        <taxon>Metazoa</taxon>
        <taxon>Ecdysozoa</taxon>
        <taxon>Arthropoda</taxon>
        <taxon>Hexapoda</taxon>
        <taxon>Insecta</taxon>
        <taxon>Pterygota</taxon>
        <taxon>Neoptera</taxon>
        <taxon>Endopterygota</taxon>
        <taxon>Diptera</taxon>
        <taxon>Brachycera</taxon>
        <taxon>Muscomorpha</taxon>
        <taxon>Ephydroidea</taxon>
        <taxon>Drosophilidae</taxon>
        <taxon>Drosophila</taxon>
    </lineage>
</organism>
<feature type="compositionally biased region" description="Low complexity" evidence="1">
    <location>
        <begin position="79"/>
        <end position="105"/>
    </location>
</feature>
<feature type="compositionally biased region" description="Pro residues" evidence="1">
    <location>
        <begin position="126"/>
        <end position="137"/>
    </location>
</feature>
<dbReference type="GeneID" id="117563525"/>
<proteinExistence type="predicted"/>
<keyword evidence="2" id="KW-1185">Reference proteome</keyword>
<reference evidence="3" key="1">
    <citation type="submission" date="2025-08" db="UniProtKB">
        <authorList>
            <consortium name="RefSeq"/>
        </authorList>
    </citation>
    <scope>IDENTIFICATION</scope>
    <source>
        <strain evidence="3">15112-1751.03</strain>
        <tissue evidence="3">Whole Adult</tissue>
    </source>
</reference>
<name>A0A6P8XDQ8_DROAB</name>
<dbReference type="OrthoDB" id="8066537at2759"/>
<sequence>MAENTLTEGDKPPSEATMKKESQDDAAAKPLKMSFADWKKCKEAEANNETECEAAATTTTGRNGRQQNQNKYDKQHSFNGNGNRNNNNNNHHNINNNNNNGFSPMNRPPPLPFPLMSMGFSNFGPGPGPCGPPPMMPPQHGNMMGPGPGPRKSQRALQAPPFWQDMMSPQHRSPPIQPPMPKCPSLWNLVPKDKGNNNNAQRQGNNNKNKQQNQPNKKYKTNNTPNSTSKDAALMPPPPAPGTTAGNSNSNSTTSNQNTASPTKAVVKKKKNGGTFVQIDGKWIQRPEAPPPLEEAPPGTKEDRQRQWREYRQAMKPFKNREFHNWKRTVQRLSKLPRNELDERQLERLQKAEDYIGAHKAMLTVKHAEHWVQQNTHKTDATGGQVYVRKQAVTSWERKDNPNTFHRGVLPMRNKQQTFGTGRAIKGGIGGELTTTTSGTTGQPAGVIGAPPPPPPIGQFPDITAGYFGQSQGYNSNVYGGQDVAITAAGSGSSSGNNGSSNPFYASYNTNFVKGGTLLPP</sequence>
<feature type="region of interest" description="Disordered" evidence="1">
    <location>
        <begin position="124"/>
        <end position="305"/>
    </location>
</feature>
<evidence type="ECO:0000256" key="1">
    <source>
        <dbReference type="SAM" id="MobiDB-lite"/>
    </source>
</evidence>
<accession>A0A6P8XDQ8</accession>
<feature type="compositionally biased region" description="Low complexity" evidence="1">
    <location>
        <begin position="432"/>
        <end position="441"/>
    </location>
</feature>
<feature type="compositionally biased region" description="Low complexity" evidence="1">
    <location>
        <begin position="242"/>
        <end position="261"/>
    </location>
</feature>
<feature type="region of interest" description="Disordered" evidence="1">
    <location>
        <begin position="421"/>
        <end position="441"/>
    </location>
</feature>
<gene>
    <name evidence="3" type="primary">LOC117563525</name>
</gene>
<evidence type="ECO:0000313" key="3">
    <source>
        <dbReference type="RefSeq" id="XP_034097797.1"/>
    </source>
</evidence>
<feature type="region of interest" description="Disordered" evidence="1">
    <location>
        <begin position="1"/>
        <end position="110"/>
    </location>
</feature>
<dbReference type="RefSeq" id="XP_034097797.1">
    <property type="nucleotide sequence ID" value="XM_034241906.2"/>
</dbReference>